<dbReference type="Proteomes" id="UP000027195">
    <property type="component" value="Unassembled WGS sequence"/>
</dbReference>
<evidence type="ECO:0000313" key="2">
    <source>
        <dbReference type="EMBL" id="KDQ20981.1"/>
    </source>
</evidence>
<proteinExistence type="predicted"/>
<keyword evidence="3" id="KW-1185">Reference proteome</keyword>
<feature type="compositionally biased region" description="Basic and acidic residues" evidence="1">
    <location>
        <begin position="1"/>
        <end position="18"/>
    </location>
</feature>
<feature type="region of interest" description="Disordered" evidence="1">
    <location>
        <begin position="1"/>
        <end position="80"/>
    </location>
</feature>
<gene>
    <name evidence="2" type="ORF">BOTBODRAFT_169658</name>
</gene>
<dbReference type="AlphaFoldDB" id="A0A067NB30"/>
<reference evidence="3" key="1">
    <citation type="journal article" date="2014" name="Proc. Natl. Acad. Sci. U.S.A.">
        <title>Extensive sampling of basidiomycete genomes demonstrates inadequacy of the white-rot/brown-rot paradigm for wood decay fungi.</title>
        <authorList>
            <person name="Riley R."/>
            <person name="Salamov A.A."/>
            <person name="Brown D.W."/>
            <person name="Nagy L.G."/>
            <person name="Floudas D."/>
            <person name="Held B.W."/>
            <person name="Levasseur A."/>
            <person name="Lombard V."/>
            <person name="Morin E."/>
            <person name="Otillar R."/>
            <person name="Lindquist E.A."/>
            <person name="Sun H."/>
            <person name="LaButti K.M."/>
            <person name="Schmutz J."/>
            <person name="Jabbour D."/>
            <person name="Luo H."/>
            <person name="Baker S.E."/>
            <person name="Pisabarro A.G."/>
            <person name="Walton J.D."/>
            <person name="Blanchette R.A."/>
            <person name="Henrissat B."/>
            <person name="Martin F."/>
            <person name="Cullen D."/>
            <person name="Hibbett D.S."/>
            <person name="Grigoriev I.V."/>
        </authorList>
    </citation>
    <scope>NUCLEOTIDE SEQUENCE [LARGE SCALE GENOMIC DNA]</scope>
    <source>
        <strain evidence="3">FD-172 SS1</strain>
    </source>
</reference>
<dbReference type="EMBL" id="KL198017">
    <property type="protein sequence ID" value="KDQ20981.1"/>
    <property type="molecule type" value="Genomic_DNA"/>
</dbReference>
<sequence length="241" mass="27328">MSYWEDTTREGRATNREKRTSKHAPMHTSKAAAAQLSARTDTRRDMSSRHVSREPAVHYNQYPQPSERSGTKPVPRHSGQCSLDPSICYKSAGFLFGMDLRQPFVSQQSPQRLMERFEDLASEAGVSLSRSATYPKAVSSMTLVVPIKQSGAGARRAFSDKIHVRPARQGAYVSVGDVLLAISEYTYRKHFSSRDTYQIYKIDFFKEGPVLAGINLTLDGDYEMRFRKGDRSVSHYYYRHA</sequence>
<name>A0A067NB30_BOTB1</name>
<evidence type="ECO:0000313" key="3">
    <source>
        <dbReference type="Proteomes" id="UP000027195"/>
    </source>
</evidence>
<dbReference type="HOGENOM" id="CLU_1151638_0_0_1"/>
<feature type="compositionally biased region" description="Basic and acidic residues" evidence="1">
    <location>
        <begin position="40"/>
        <end position="56"/>
    </location>
</feature>
<organism evidence="2 3">
    <name type="scientific">Botryobasidium botryosum (strain FD-172 SS1)</name>
    <dbReference type="NCBI Taxonomy" id="930990"/>
    <lineage>
        <taxon>Eukaryota</taxon>
        <taxon>Fungi</taxon>
        <taxon>Dikarya</taxon>
        <taxon>Basidiomycota</taxon>
        <taxon>Agaricomycotina</taxon>
        <taxon>Agaricomycetes</taxon>
        <taxon>Cantharellales</taxon>
        <taxon>Botryobasidiaceae</taxon>
        <taxon>Botryobasidium</taxon>
    </lineage>
</organism>
<protein>
    <submittedName>
        <fullName evidence="2">Uncharacterized protein</fullName>
    </submittedName>
</protein>
<dbReference type="InParanoid" id="A0A067NB30"/>
<evidence type="ECO:0000256" key="1">
    <source>
        <dbReference type="SAM" id="MobiDB-lite"/>
    </source>
</evidence>
<accession>A0A067NB30</accession>